<dbReference type="NCBIfam" id="TIGR01297">
    <property type="entry name" value="CDF"/>
    <property type="match status" value="1"/>
</dbReference>
<dbReference type="GO" id="GO:0016020">
    <property type="term" value="C:membrane"/>
    <property type="evidence" value="ECO:0007669"/>
    <property type="project" value="UniProtKB-SubCell"/>
</dbReference>
<dbReference type="Pfam" id="PF01545">
    <property type="entry name" value="Cation_efflux"/>
    <property type="match status" value="1"/>
</dbReference>
<evidence type="ECO:0000256" key="3">
    <source>
        <dbReference type="ARBA" id="ARBA00022692"/>
    </source>
</evidence>
<evidence type="ECO:0000256" key="1">
    <source>
        <dbReference type="ARBA" id="ARBA00004141"/>
    </source>
</evidence>
<feature type="transmembrane region" description="Helical" evidence="7">
    <location>
        <begin position="77"/>
        <end position="96"/>
    </location>
</feature>
<protein>
    <recommendedName>
        <fullName evidence="8">Cation efflux protein transmembrane domain-containing protein</fullName>
    </recommendedName>
</protein>
<dbReference type="PANTHER" id="PTHR45820">
    <property type="entry name" value="FI23527P1"/>
    <property type="match status" value="1"/>
</dbReference>
<dbReference type="GO" id="GO:0010312">
    <property type="term" value="P:detoxification of zinc ion"/>
    <property type="evidence" value="ECO:0007669"/>
    <property type="project" value="TreeGrafter"/>
</dbReference>
<dbReference type="AlphaFoldDB" id="A0A1Y3B9N8"/>
<dbReference type="InterPro" id="IPR058533">
    <property type="entry name" value="Cation_efflux_TM"/>
</dbReference>
<dbReference type="GO" id="GO:0006882">
    <property type="term" value="P:intracellular zinc ion homeostasis"/>
    <property type="evidence" value="ECO:0007669"/>
    <property type="project" value="TreeGrafter"/>
</dbReference>
<dbReference type="InterPro" id="IPR027469">
    <property type="entry name" value="Cation_efflux_TMD_sf"/>
</dbReference>
<dbReference type="EMBL" id="MUJZ01031845">
    <property type="protein sequence ID" value="OTF77591.1"/>
    <property type="molecule type" value="Genomic_DNA"/>
</dbReference>
<gene>
    <name evidence="9" type="ORF">BLA29_007889</name>
</gene>
<dbReference type="Proteomes" id="UP000194236">
    <property type="component" value="Unassembled WGS sequence"/>
</dbReference>
<feature type="transmembrane region" description="Helical" evidence="7">
    <location>
        <begin position="12"/>
        <end position="31"/>
    </location>
</feature>
<dbReference type="GO" id="GO:0005385">
    <property type="term" value="F:zinc ion transmembrane transporter activity"/>
    <property type="evidence" value="ECO:0007669"/>
    <property type="project" value="TreeGrafter"/>
</dbReference>
<keyword evidence="3 7" id="KW-0812">Transmembrane</keyword>
<evidence type="ECO:0000256" key="6">
    <source>
        <dbReference type="ARBA" id="ARBA00023136"/>
    </source>
</evidence>
<evidence type="ECO:0000313" key="10">
    <source>
        <dbReference type="Proteomes" id="UP000194236"/>
    </source>
</evidence>
<evidence type="ECO:0000256" key="7">
    <source>
        <dbReference type="SAM" id="Phobius"/>
    </source>
</evidence>
<keyword evidence="5 7" id="KW-1133">Transmembrane helix</keyword>
<comment type="subcellular location">
    <subcellularLocation>
        <location evidence="1">Membrane</location>
        <topology evidence="1">Multi-pass membrane protein</topology>
    </subcellularLocation>
</comment>
<feature type="transmembrane region" description="Helical" evidence="7">
    <location>
        <begin position="37"/>
        <end position="56"/>
    </location>
</feature>
<keyword evidence="10" id="KW-1185">Reference proteome</keyword>
<sequence>MGLFHSPKCRLLSMLCLTFFFFLVEIIVGYLTNSTALIADSFHMLSDVVALVIAYVSVRMSPKKWSKNTFGWARAEVLGALINAVFLVALCFSILIESLKRIVDPEKLHNPILILVVGIIGL</sequence>
<organism evidence="9 10">
    <name type="scientific">Euroglyphus maynei</name>
    <name type="common">Mayne's house dust mite</name>
    <dbReference type="NCBI Taxonomy" id="6958"/>
    <lineage>
        <taxon>Eukaryota</taxon>
        <taxon>Metazoa</taxon>
        <taxon>Ecdysozoa</taxon>
        <taxon>Arthropoda</taxon>
        <taxon>Chelicerata</taxon>
        <taxon>Arachnida</taxon>
        <taxon>Acari</taxon>
        <taxon>Acariformes</taxon>
        <taxon>Sarcoptiformes</taxon>
        <taxon>Astigmata</taxon>
        <taxon>Psoroptidia</taxon>
        <taxon>Analgoidea</taxon>
        <taxon>Pyroglyphidae</taxon>
        <taxon>Pyroglyphinae</taxon>
        <taxon>Euroglyphus</taxon>
    </lineage>
</organism>
<proteinExistence type="inferred from homology"/>
<dbReference type="PANTHER" id="PTHR45820:SF4">
    <property type="entry name" value="ZINC TRANSPORTER 63C, ISOFORM F"/>
    <property type="match status" value="1"/>
</dbReference>
<dbReference type="SUPFAM" id="SSF161111">
    <property type="entry name" value="Cation efflux protein transmembrane domain-like"/>
    <property type="match status" value="1"/>
</dbReference>
<dbReference type="Gene3D" id="1.20.1510.10">
    <property type="entry name" value="Cation efflux protein transmembrane domain"/>
    <property type="match status" value="1"/>
</dbReference>
<feature type="domain" description="Cation efflux protein transmembrane" evidence="8">
    <location>
        <begin position="13"/>
        <end position="122"/>
    </location>
</feature>
<keyword evidence="4" id="KW-0862">Zinc</keyword>
<evidence type="ECO:0000256" key="2">
    <source>
        <dbReference type="ARBA" id="ARBA00008873"/>
    </source>
</evidence>
<dbReference type="OrthoDB" id="29444at2759"/>
<evidence type="ECO:0000256" key="5">
    <source>
        <dbReference type="ARBA" id="ARBA00022989"/>
    </source>
</evidence>
<feature type="non-terminal residue" evidence="9">
    <location>
        <position position="122"/>
    </location>
</feature>
<comment type="caution">
    <text evidence="9">The sequence shown here is derived from an EMBL/GenBank/DDBJ whole genome shotgun (WGS) entry which is preliminary data.</text>
</comment>
<evidence type="ECO:0000259" key="8">
    <source>
        <dbReference type="Pfam" id="PF01545"/>
    </source>
</evidence>
<name>A0A1Y3B9N8_EURMA</name>
<reference evidence="9 10" key="1">
    <citation type="submission" date="2017-03" db="EMBL/GenBank/DDBJ databases">
        <title>Genome Survey of Euroglyphus maynei.</title>
        <authorList>
            <person name="Arlian L.G."/>
            <person name="Morgan M.S."/>
            <person name="Rider S.D."/>
        </authorList>
    </citation>
    <scope>NUCLEOTIDE SEQUENCE [LARGE SCALE GENOMIC DNA]</scope>
    <source>
        <strain evidence="9">Arlian Lab</strain>
        <tissue evidence="9">Whole body</tissue>
    </source>
</reference>
<accession>A0A1Y3B9N8</accession>
<evidence type="ECO:0000256" key="4">
    <source>
        <dbReference type="ARBA" id="ARBA00022833"/>
    </source>
</evidence>
<dbReference type="InterPro" id="IPR002524">
    <property type="entry name" value="Cation_efflux"/>
</dbReference>
<keyword evidence="6 7" id="KW-0472">Membrane</keyword>
<evidence type="ECO:0000313" key="9">
    <source>
        <dbReference type="EMBL" id="OTF77591.1"/>
    </source>
</evidence>
<comment type="similarity">
    <text evidence="2">Belongs to the cation diffusion facilitator (CDF) transporter (TC 2.A.4) family. SLC30A subfamily.</text>
</comment>